<keyword evidence="4 8" id="KW-0812">Transmembrane</keyword>
<evidence type="ECO:0000256" key="6">
    <source>
        <dbReference type="ARBA" id="ARBA00022989"/>
    </source>
</evidence>
<feature type="transmembrane region" description="Helical" evidence="8">
    <location>
        <begin position="229"/>
        <end position="250"/>
    </location>
</feature>
<dbReference type="Gene3D" id="1.10.3860.10">
    <property type="entry name" value="Sodium:dicarboxylate symporter"/>
    <property type="match status" value="1"/>
</dbReference>
<comment type="caution">
    <text evidence="9">The sequence shown here is derived from an EMBL/GenBank/DDBJ whole genome shotgun (WGS) entry which is preliminary data.</text>
</comment>
<dbReference type="Pfam" id="PF00375">
    <property type="entry name" value="SDF"/>
    <property type="match status" value="1"/>
</dbReference>
<feature type="transmembrane region" description="Helical" evidence="8">
    <location>
        <begin position="205"/>
        <end position="223"/>
    </location>
</feature>
<evidence type="ECO:0000256" key="4">
    <source>
        <dbReference type="ARBA" id="ARBA00022692"/>
    </source>
</evidence>
<keyword evidence="3" id="KW-1003">Cell membrane</keyword>
<organism evidence="9 10">
    <name type="scientific">Lacticaseibacillus thailandensis DSM 22698 = JCM 13996</name>
    <dbReference type="NCBI Taxonomy" id="1423810"/>
    <lineage>
        <taxon>Bacteria</taxon>
        <taxon>Bacillati</taxon>
        <taxon>Bacillota</taxon>
        <taxon>Bacilli</taxon>
        <taxon>Lactobacillales</taxon>
        <taxon>Lactobacillaceae</taxon>
        <taxon>Lacticaseibacillus</taxon>
    </lineage>
</organism>
<protein>
    <submittedName>
        <fullName evidence="9">Na+ H+-dicarboxylate symporter</fullName>
    </submittedName>
</protein>
<evidence type="ECO:0000313" key="10">
    <source>
        <dbReference type="Proteomes" id="UP000051789"/>
    </source>
</evidence>
<dbReference type="PANTHER" id="PTHR42865">
    <property type="entry name" value="PROTON/GLUTAMATE-ASPARTATE SYMPORTER"/>
    <property type="match status" value="1"/>
</dbReference>
<reference evidence="9 10" key="1">
    <citation type="journal article" date="2015" name="Genome Announc.">
        <title>Expanding the biotechnology potential of lactobacilli through comparative genomics of 213 strains and associated genera.</title>
        <authorList>
            <person name="Sun Z."/>
            <person name="Harris H.M."/>
            <person name="McCann A."/>
            <person name="Guo C."/>
            <person name="Argimon S."/>
            <person name="Zhang W."/>
            <person name="Yang X."/>
            <person name="Jeffery I.B."/>
            <person name="Cooney J.C."/>
            <person name="Kagawa T.F."/>
            <person name="Liu W."/>
            <person name="Song Y."/>
            <person name="Salvetti E."/>
            <person name="Wrobel A."/>
            <person name="Rasinkangas P."/>
            <person name="Parkhill J."/>
            <person name="Rea M.C."/>
            <person name="O'Sullivan O."/>
            <person name="Ritari J."/>
            <person name="Douillard F.P."/>
            <person name="Paul Ross R."/>
            <person name="Yang R."/>
            <person name="Briner A.E."/>
            <person name="Felis G.E."/>
            <person name="de Vos W.M."/>
            <person name="Barrangou R."/>
            <person name="Klaenhammer T.R."/>
            <person name="Caufield P.W."/>
            <person name="Cui Y."/>
            <person name="Zhang H."/>
            <person name="O'Toole P.W."/>
        </authorList>
    </citation>
    <scope>NUCLEOTIDE SEQUENCE [LARGE SCALE GENOMIC DNA]</scope>
    <source>
        <strain evidence="9 10">DSM 22698</strain>
    </source>
</reference>
<dbReference type="FunFam" id="1.10.3860.10:FF:000001">
    <property type="entry name" value="C4-dicarboxylate transport protein"/>
    <property type="match status" value="1"/>
</dbReference>
<proteinExistence type="predicted"/>
<feature type="transmembrane region" description="Helical" evidence="8">
    <location>
        <begin position="52"/>
        <end position="73"/>
    </location>
</feature>
<dbReference type="SUPFAM" id="SSF118215">
    <property type="entry name" value="Proton glutamate symport protein"/>
    <property type="match status" value="1"/>
</dbReference>
<dbReference type="PANTHER" id="PTHR42865:SF7">
    <property type="entry name" value="PROTON_GLUTAMATE-ASPARTATE SYMPORTER"/>
    <property type="match status" value="1"/>
</dbReference>
<keyword evidence="7 8" id="KW-0472">Membrane</keyword>
<dbReference type="AlphaFoldDB" id="A0A0R2C6Q6"/>
<name>A0A0R2C6Q6_9LACO</name>
<dbReference type="Proteomes" id="UP000051789">
    <property type="component" value="Unassembled WGS sequence"/>
</dbReference>
<keyword evidence="6 8" id="KW-1133">Transmembrane helix</keyword>
<keyword evidence="10" id="KW-1185">Reference proteome</keyword>
<dbReference type="PRINTS" id="PR00173">
    <property type="entry name" value="EDTRNSPORT"/>
</dbReference>
<keyword evidence="2" id="KW-0813">Transport</keyword>
<dbReference type="EMBL" id="AYZK01000002">
    <property type="protein sequence ID" value="KRM87437.1"/>
    <property type="molecule type" value="Genomic_DNA"/>
</dbReference>
<feature type="transmembrane region" description="Helical" evidence="8">
    <location>
        <begin position="360"/>
        <end position="382"/>
    </location>
</feature>
<feature type="transmembrane region" description="Helical" evidence="8">
    <location>
        <begin position="330"/>
        <end position="348"/>
    </location>
</feature>
<dbReference type="GO" id="GO:0005886">
    <property type="term" value="C:plasma membrane"/>
    <property type="evidence" value="ECO:0007669"/>
    <property type="project" value="UniProtKB-SubCell"/>
</dbReference>
<evidence type="ECO:0000256" key="3">
    <source>
        <dbReference type="ARBA" id="ARBA00022475"/>
    </source>
</evidence>
<gene>
    <name evidence="9" type="ORF">FD19_GL000941</name>
</gene>
<feature type="transmembrane region" description="Helical" evidence="8">
    <location>
        <begin position="12"/>
        <end position="32"/>
    </location>
</feature>
<evidence type="ECO:0000256" key="7">
    <source>
        <dbReference type="ARBA" id="ARBA00023136"/>
    </source>
</evidence>
<evidence type="ECO:0000256" key="5">
    <source>
        <dbReference type="ARBA" id="ARBA00022847"/>
    </source>
</evidence>
<dbReference type="PATRIC" id="fig|1423810.4.peg.966"/>
<evidence type="ECO:0000313" key="9">
    <source>
        <dbReference type="EMBL" id="KRM87437.1"/>
    </source>
</evidence>
<dbReference type="InterPro" id="IPR036458">
    <property type="entry name" value="Na:dicarbo_symporter_sf"/>
</dbReference>
<sequence length="439" mass="46872">MLAMHTHRRLHISTSWQILIGLILGLILGTVFYQNKTAITAMNNVGTMFIDLIQMIVLPIVISCLTVGIASMGDVRKLGRVGVKTLVYFEIITTIAIILGLVIANVFHPGTLVNIKSLTATNISQYVASAKTVAKDGSLWTLVKSIIPTNIFASLSAGNMMPIIFFCVLFGLGTASLGSKGQIIIDFLDAVSQVMFKVTNWVMKTAPIGVCALIGATIAQMGLSALKPLGYFILLTYVAFALLIVVVMGLTARLFGLRLAHIFSVIKDEVILAFSTSSSETVLPRLMDKMENYGVSRSIVSFVIPTGYSFNLDGAAVYESLAALFLAQAYNINLTLMQQLSLVLILMLTSKGTAGVSGAVFVVLLATMSSIGVPTSGLAFIAGIDRIVDMGRTAVNVFGNSLASVVVAKSEGEFDADQAQRYLEQVRGHNRAVQSGAAE</sequence>
<dbReference type="GO" id="GO:0015293">
    <property type="term" value="F:symporter activity"/>
    <property type="evidence" value="ECO:0007669"/>
    <property type="project" value="UniProtKB-KW"/>
</dbReference>
<evidence type="ECO:0000256" key="2">
    <source>
        <dbReference type="ARBA" id="ARBA00022448"/>
    </source>
</evidence>
<evidence type="ECO:0000256" key="8">
    <source>
        <dbReference type="SAM" id="Phobius"/>
    </source>
</evidence>
<feature type="transmembrane region" description="Helical" evidence="8">
    <location>
        <begin position="151"/>
        <end position="172"/>
    </location>
</feature>
<dbReference type="InterPro" id="IPR018107">
    <property type="entry name" value="Na-dicarboxylate_symporter_CS"/>
</dbReference>
<dbReference type="GO" id="GO:0006835">
    <property type="term" value="P:dicarboxylic acid transport"/>
    <property type="evidence" value="ECO:0007669"/>
    <property type="project" value="TreeGrafter"/>
</dbReference>
<evidence type="ECO:0000256" key="1">
    <source>
        <dbReference type="ARBA" id="ARBA00004651"/>
    </source>
</evidence>
<accession>A0A0R2C6Q6</accession>
<keyword evidence="5" id="KW-0769">Symport</keyword>
<feature type="transmembrane region" description="Helical" evidence="8">
    <location>
        <begin position="85"/>
        <end position="107"/>
    </location>
</feature>
<dbReference type="STRING" id="1423810.FD19_GL000941"/>
<dbReference type="PROSITE" id="PS00714">
    <property type="entry name" value="NA_DICARBOXYL_SYMP_2"/>
    <property type="match status" value="1"/>
</dbReference>
<dbReference type="InterPro" id="IPR001991">
    <property type="entry name" value="Na-dicarboxylate_symporter"/>
</dbReference>
<comment type="subcellular location">
    <subcellularLocation>
        <location evidence="1">Cell membrane</location>
        <topology evidence="1">Multi-pass membrane protein</topology>
    </subcellularLocation>
</comment>